<evidence type="ECO:0000259" key="2">
    <source>
        <dbReference type="Pfam" id="PF05699"/>
    </source>
</evidence>
<name>A0A8R2D7R3_ACYPI</name>
<accession>A0A8R2D7R3</accession>
<dbReference type="InterPro" id="IPR008906">
    <property type="entry name" value="HATC_C_dom"/>
</dbReference>
<dbReference type="EnsemblMetazoa" id="XM_016809020.1">
    <property type="protein sequence ID" value="XP_016664509.1"/>
    <property type="gene ID" value="LOC107885385"/>
</dbReference>
<reference evidence="3" key="2">
    <citation type="submission" date="2022-06" db="UniProtKB">
        <authorList>
            <consortium name="EnsemblMetazoa"/>
        </authorList>
    </citation>
    <scope>IDENTIFICATION</scope>
</reference>
<dbReference type="PANTHER" id="PTHR46289:SF19">
    <property type="entry name" value="ZINC FINGER MYM-TYPE CONTAINING 1"/>
    <property type="match status" value="1"/>
</dbReference>
<dbReference type="OrthoDB" id="10571441at2759"/>
<dbReference type="InterPro" id="IPR052958">
    <property type="entry name" value="IFN-induced_PKR_regulator"/>
</dbReference>
<feature type="domain" description="HAT C-terminal dimerisation" evidence="2">
    <location>
        <begin position="202"/>
        <end position="251"/>
    </location>
</feature>
<feature type="compositionally biased region" description="Acidic residues" evidence="1">
    <location>
        <begin position="158"/>
        <end position="174"/>
    </location>
</feature>
<dbReference type="Pfam" id="PF05699">
    <property type="entry name" value="Dimer_Tnp_hAT"/>
    <property type="match status" value="1"/>
</dbReference>
<dbReference type="SUPFAM" id="SSF53098">
    <property type="entry name" value="Ribonuclease H-like"/>
    <property type="match status" value="1"/>
</dbReference>
<dbReference type="PANTHER" id="PTHR46289">
    <property type="entry name" value="52 KDA REPRESSOR OF THE INHIBITOR OF THE PROTEIN KINASE-LIKE PROTEIN-RELATED"/>
    <property type="match status" value="1"/>
</dbReference>
<dbReference type="AlphaFoldDB" id="A0A8R2D7R3"/>
<dbReference type="Proteomes" id="UP000007819">
    <property type="component" value="Unassembled WGS sequence"/>
</dbReference>
<evidence type="ECO:0000256" key="1">
    <source>
        <dbReference type="SAM" id="MobiDB-lite"/>
    </source>
</evidence>
<reference evidence="4" key="1">
    <citation type="submission" date="2010-06" db="EMBL/GenBank/DDBJ databases">
        <authorList>
            <person name="Jiang H."/>
            <person name="Abraham K."/>
            <person name="Ali S."/>
            <person name="Alsbrooks S.L."/>
            <person name="Anim B.N."/>
            <person name="Anosike U.S."/>
            <person name="Attaway T."/>
            <person name="Bandaranaike D.P."/>
            <person name="Battles P.K."/>
            <person name="Bell S.N."/>
            <person name="Bell A.V."/>
            <person name="Beltran B."/>
            <person name="Bickham C."/>
            <person name="Bustamante Y."/>
            <person name="Caleb T."/>
            <person name="Canada A."/>
            <person name="Cardenas V."/>
            <person name="Carter K."/>
            <person name="Chacko J."/>
            <person name="Chandrabose M.N."/>
            <person name="Chavez D."/>
            <person name="Chavez A."/>
            <person name="Chen L."/>
            <person name="Chu H.-S."/>
            <person name="Claassen K.J."/>
            <person name="Cockrell R."/>
            <person name="Collins M."/>
            <person name="Cooper J.A."/>
            <person name="Cree A."/>
            <person name="Curry S.M."/>
            <person name="Da Y."/>
            <person name="Dao M.D."/>
            <person name="Das B."/>
            <person name="Davila M.-L."/>
            <person name="Davy-Carroll L."/>
            <person name="Denson S."/>
            <person name="Dinh H."/>
            <person name="Ebong V.E."/>
            <person name="Edwards J.R."/>
            <person name="Egan A."/>
            <person name="El-Daye J."/>
            <person name="Escobedo L."/>
            <person name="Fernandez S."/>
            <person name="Fernando P.R."/>
            <person name="Flagg N."/>
            <person name="Forbes L.D."/>
            <person name="Fowler R.G."/>
            <person name="Fu Q."/>
            <person name="Gabisi R.A."/>
            <person name="Ganer J."/>
            <person name="Garbino Pronczuk A."/>
            <person name="Garcia R.M."/>
            <person name="Garner T."/>
            <person name="Garrett T.E."/>
            <person name="Gonzalez D.A."/>
            <person name="Hamid H."/>
            <person name="Hawkins E.S."/>
            <person name="Hirani K."/>
            <person name="Hogues M.E."/>
            <person name="Hollins B."/>
            <person name="Hsiao C.-H."/>
            <person name="Jabil R."/>
            <person name="James M.L."/>
            <person name="Jhangiani S.N."/>
            <person name="Johnson B."/>
            <person name="Johnson Q."/>
            <person name="Joshi V."/>
            <person name="Kalu J.B."/>
            <person name="Kam C."/>
            <person name="Kashfia A."/>
            <person name="Keebler J."/>
            <person name="Kisamo H."/>
            <person name="Kovar C.L."/>
            <person name="Lago L.A."/>
            <person name="Lai C.-Y."/>
            <person name="Laidlaw J."/>
            <person name="Lara F."/>
            <person name="Le T.-K."/>
            <person name="Lee S.L."/>
            <person name="Legall F.H."/>
            <person name="Lemon S.J."/>
            <person name="Lewis L.R."/>
            <person name="Li B."/>
            <person name="Liu Y."/>
            <person name="Liu Y.-S."/>
            <person name="Lopez J."/>
            <person name="Lozado R.J."/>
            <person name="Lu J."/>
            <person name="Madu R.C."/>
            <person name="Maheshwari M."/>
            <person name="Maheshwari R."/>
            <person name="Malloy K."/>
            <person name="Martinez E."/>
            <person name="Mathew T."/>
            <person name="Mercado I.C."/>
            <person name="Mercado C."/>
            <person name="Meyer B."/>
            <person name="Montgomery K."/>
            <person name="Morgan M.B."/>
            <person name="Munidasa M."/>
            <person name="Nazareth L.V."/>
            <person name="Nelson J."/>
            <person name="Ng B.M."/>
            <person name="Nguyen N.B."/>
            <person name="Nguyen P.Q."/>
            <person name="Nguyen T."/>
            <person name="Obregon M."/>
            <person name="Okwuonu G.O."/>
            <person name="Onwere C.G."/>
            <person name="Orozco G."/>
            <person name="Parra A."/>
            <person name="Patel S."/>
            <person name="Patil S."/>
            <person name="Perez A."/>
            <person name="Perez Y."/>
            <person name="Pham C."/>
            <person name="Primus E.L."/>
            <person name="Pu L.-L."/>
            <person name="Puazo M."/>
            <person name="Qin X."/>
            <person name="Quiroz J.B."/>
            <person name="Reese J."/>
            <person name="Richards S."/>
            <person name="Rives C.M."/>
            <person name="Robberts R."/>
            <person name="Ruiz S.J."/>
            <person name="Ruiz M.J."/>
            <person name="Santibanez J."/>
            <person name="Schneider B.W."/>
            <person name="Sisson I."/>
            <person name="Smith M."/>
            <person name="Sodergren E."/>
            <person name="Song X.-Z."/>
            <person name="Song B.B."/>
            <person name="Summersgill H."/>
            <person name="Thelus R."/>
            <person name="Thornton R.D."/>
            <person name="Trejos Z.Y."/>
            <person name="Usmani K."/>
            <person name="Vattathil S."/>
            <person name="Villasana D."/>
            <person name="Walker D.L."/>
            <person name="Wang S."/>
            <person name="Wang K."/>
            <person name="White C.S."/>
            <person name="Williams A.C."/>
            <person name="Williamson J."/>
            <person name="Wilson K."/>
            <person name="Woghiren I.O."/>
            <person name="Woodworth J.R."/>
            <person name="Worley K.C."/>
            <person name="Wright R.A."/>
            <person name="Wu W."/>
            <person name="Young L."/>
            <person name="Zhang L."/>
            <person name="Zhang J."/>
            <person name="Zhu Y."/>
            <person name="Muzny D.M."/>
            <person name="Weinstock G."/>
            <person name="Gibbs R.A."/>
        </authorList>
    </citation>
    <scope>NUCLEOTIDE SEQUENCE [LARGE SCALE GENOMIC DNA]</scope>
    <source>
        <strain evidence="4">LSR1</strain>
    </source>
</reference>
<dbReference type="InterPro" id="IPR012337">
    <property type="entry name" value="RNaseH-like_sf"/>
</dbReference>
<dbReference type="RefSeq" id="XP_016664509.1">
    <property type="nucleotide sequence ID" value="XM_016809020.1"/>
</dbReference>
<protein>
    <recommendedName>
        <fullName evidence="2">HAT C-terminal dimerisation domain-containing protein</fullName>
    </recommendedName>
</protein>
<dbReference type="GeneID" id="107885385"/>
<proteinExistence type="predicted"/>
<organism evidence="3 4">
    <name type="scientific">Acyrthosiphon pisum</name>
    <name type="common">Pea aphid</name>
    <dbReference type="NCBI Taxonomy" id="7029"/>
    <lineage>
        <taxon>Eukaryota</taxon>
        <taxon>Metazoa</taxon>
        <taxon>Ecdysozoa</taxon>
        <taxon>Arthropoda</taxon>
        <taxon>Hexapoda</taxon>
        <taxon>Insecta</taxon>
        <taxon>Pterygota</taxon>
        <taxon>Neoptera</taxon>
        <taxon>Paraneoptera</taxon>
        <taxon>Hemiptera</taxon>
        <taxon>Sternorrhyncha</taxon>
        <taxon>Aphidomorpha</taxon>
        <taxon>Aphidoidea</taxon>
        <taxon>Aphididae</taxon>
        <taxon>Macrosiphini</taxon>
        <taxon>Acyrthosiphon</taxon>
    </lineage>
</organism>
<sequence length="280" mass="32289">MSELHKSLVCLCGKQKSNLNDTNWKRHISACKIVVERSKVSKTISTFFVKKRDNLFVDEASTSRKNIIDQSFETYFSKESLEVYKDLSLFSRKRLKEVFNNTSKLPTDAFYNLAKIYNSFINQHELIKEYLHFSKVYFNFELTSNLPKTFHENNLESNDSEDDCDSEDLENIEGEDSKEKNNLSSISTIYAVFVAGGLIEVFPTLNNALRIALTLPVSSASTERKFSKLKIVKNRLRTTMTQERLESLMMVYCEQDIKCDTNTIINKFASHGNLINEFNA</sequence>
<feature type="region of interest" description="Disordered" evidence="1">
    <location>
        <begin position="153"/>
        <end position="177"/>
    </location>
</feature>
<dbReference type="GO" id="GO:0046983">
    <property type="term" value="F:protein dimerization activity"/>
    <property type="evidence" value="ECO:0007669"/>
    <property type="project" value="InterPro"/>
</dbReference>
<keyword evidence="4" id="KW-1185">Reference proteome</keyword>
<dbReference type="KEGG" id="api:107885385"/>
<evidence type="ECO:0000313" key="4">
    <source>
        <dbReference type="Proteomes" id="UP000007819"/>
    </source>
</evidence>
<evidence type="ECO:0000313" key="3">
    <source>
        <dbReference type="EnsemblMetazoa" id="XP_016664509.1"/>
    </source>
</evidence>